<name>A0A0H1R7Y4_9HYPH</name>
<dbReference type="SFLD" id="SFLDS00001">
    <property type="entry name" value="Enolase"/>
    <property type="match status" value="1"/>
</dbReference>
<keyword evidence="1" id="KW-0456">Lyase</keyword>
<dbReference type="PANTHER" id="PTHR48080:SF2">
    <property type="entry name" value="D-GALACTONATE DEHYDRATASE"/>
    <property type="match status" value="1"/>
</dbReference>
<dbReference type="InterPro" id="IPR013341">
    <property type="entry name" value="Mandelate_racemase_N_dom"/>
</dbReference>
<dbReference type="AlphaFoldDB" id="A0A0H1R7Y4"/>
<dbReference type="SMART" id="SM00922">
    <property type="entry name" value="MR_MLE"/>
    <property type="match status" value="1"/>
</dbReference>
<evidence type="ECO:0000256" key="1">
    <source>
        <dbReference type="ARBA" id="ARBA00023239"/>
    </source>
</evidence>
<reference evidence="3 4" key="1">
    <citation type="submission" date="2015-05" db="EMBL/GenBank/DDBJ databases">
        <title>Draft genome sequence of Microvirga vignae strain BR3299, a novel nitrogen fixing bacteria isolated from Brazil semi-aired region.</title>
        <authorList>
            <person name="Zilli J.E."/>
            <person name="Passos S.R."/>
            <person name="Leite J."/>
            <person name="Baldani J.I."/>
            <person name="Xavier G.R."/>
            <person name="Rumjaneck N.G."/>
            <person name="Simoes-Araujo J.L."/>
        </authorList>
    </citation>
    <scope>NUCLEOTIDE SEQUENCE [LARGE SCALE GENOMIC DNA]</scope>
    <source>
        <strain evidence="3 4">BR3299</strain>
    </source>
</reference>
<dbReference type="GO" id="GO:0016829">
    <property type="term" value="F:lyase activity"/>
    <property type="evidence" value="ECO:0007669"/>
    <property type="project" value="UniProtKB-KW"/>
</dbReference>
<dbReference type="InterPro" id="IPR013342">
    <property type="entry name" value="Mandelate_racemase_C"/>
</dbReference>
<dbReference type="Pfam" id="PF02746">
    <property type="entry name" value="MR_MLE_N"/>
    <property type="match status" value="1"/>
</dbReference>
<dbReference type="SUPFAM" id="SSF51604">
    <property type="entry name" value="Enolase C-terminal domain-like"/>
    <property type="match status" value="1"/>
</dbReference>
<dbReference type="InterPro" id="IPR034593">
    <property type="entry name" value="DgoD-like"/>
</dbReference>
<dbReference type="PATRIC" id="fig|1225564.3.peg.6035"/>
<gene>
    <name evidence="3" type="ORF">AA309_23120</name>
</gene>
<dbReference type="OrthoDB" id="9802699at2"/>
<keyword evidence="4" id="KW-1185">Reference proteome</keyword>
<sequence>MKIVNLKCAVIGKSPVVRIVTDEGISGYGQAETWKHYLKPHILTFRDALIGEDPTLVERVMLKIRQRGGFKPWGAAVSAIEMALWDVAGKAASLPVHKLLGGKVRDKVRVYNGSIRFPLDGYRPEDYAADMRRMMALPEGFTIIKQPIGFHSPMKREVPDFYYGEPNRSPYHGALDRGPVTEKGLKHLVECVAAMKEVTGNEVGLALDCGPGWMLNDAIRLAHLLEPYNLLWIEDTLSGDYTPWVNAGVYRELTRMSRVPIHTGEQIYLRQNFKELVETNAVHVIGPDPADVGGIAELKWIAEYADLHGITIAPHGTANGLLGLAALIQVCATLPNNFIAFEYTTADPDWWSDIVEGLPDPIVRNGMIDVLDRPGMGVEIIPERAKEYLFDDDQDFFD</sequence>
<dbReference type="EMBL" id="LCYG01000063">
    <property type="protein sequence ID" value="KLK90931.1"/>
    <property type="molecule type" value="Genomic_DNA"/>
</dbReference>
<dbReference type="Pfam" id="PF13378">
    <property type="entry name" value="MR_MLE_C"/>
    <property type="match status" value="1"/>
</dbReference>
<evidence type="ECO:0000313" key="3">
    <source>
        <dbReference type="EMBL" id="KLK90931.1"/>
    </source>
</evidence>
<dbReference type="Gene3D" id="3.20.20.120">
    <property type="entry name" value="Enolase-like C-terminal domain"/>
    <property type="match status" value="1"/>
</dbReference>
<comment type="caution">
    <text evidence="3">The sequence shown here is derived from an EMBL/GenBank/DDBJ whole genome shotgun (WGS) entry which is preliminary data.</text>
</comment>
<organism evidence="3 4">
    <name type="scientific">Microvirga vignae</name>
    <dbReference type="NCBI Taxonomy" id="1225564"/>
    <lineage>
        <taxon>Bacteria</taxon>
        <taxon>Pseudomonadati</taxon>
        <taxon>Pseudomonadota</taxon>
        <taxon>Alphaproteobacteria</taxon>
        <taxon>Hyphomicrobiales</taxon>
        <taxon>Methylobacteriaceae</taxon>
        <taxon>Microvirga</taxon>
    </lineage>
</organism>
<evidence type="ECO:0000313" key="4">
    <source>
        <dbReference type="Proteomes" id="UP000035489"/>
    </source>
</evidence>
<dbReference type="PANTHER" id="PTHR48080">
    <property type="entry name" value="D-GALACTONATE DEHYDRATASE-RELATED"/>
    <property type="match status" value="1"/>
</dbReference>
<dbReference type="CDD" id="cd03316">
    <property type="entry name" value="MR_like"/>
    <property type="match status" value="1"/>
</dbReference>
<dbReference type="Gene3D" id="3.30.390.10">
    <property type="entry name" value="Enolase-like, N-terminal domain"/>
    <property type="match status" value="1"/>
</dbReference>
<dbReference type="SFLD" id="SFLDG00179">
    <property type="entry name" value="mandelate_racemase"/>
    <property type="match status" value="1"/>
</dbReference>
<feature type="domain" description="Mandelate racemase/muconate lactonizing enzyme C-terminal" evidence="2">
    <location>
        <begin position="124"/>
        <end position="260"/>
    </location>
</feature>
<dbReference type="RefSeq" id="WP_047191389.1">
    <property type="nucleotide sequence ID" value="NZ_LCYG01000063.1"/>
</dbReference>
<dbReference type="InterPro" id="IPR029017">
    <property type="entry name" value="Enolase-like_N"/>
</dbReference>
<proteinExistence type="predicted"/>
<dbReference type="Proteomes" id="UP000035489">
    <property type="component" value="Unassembled WGS sequence"/>
</dbReference>
<dbReference type="InterPro" id="IPR029065">
    <property type="entry name" value="Enolase_C-like"/>
</dbReference>
<dbReference type="SUPFAM" id="SSF54826">
    <property type="entry name" value="Enolase N-terminal domain-like"/>
    <property type="match status" value="1"/>
</dbReference>
<protein>
    <submittedName>
        <fullName evidence="3">Mandelate racemase</fullName>
    </submittedName>
</protein>
<accession>A0A0H1R7Y4</accession>
<evidence type="ECO:0000259" key="2">
    <source>
        <dbReference type="SMART" id="SM00922"/>
    </source>
</evidence>
<dbReference type="STRING" id="1225564.AA309_23120"/>
<dbReference type="InterPro" id="IPR036849">
    <property type="entry name" value="Enolase-like_C_sf"/>
</dbReference>